<sequence length="318" mass="35423">MNFGIIGFGNIARRFAEGIEADDEGRIAAIASRSLSTDDPYLAAHPQIKYYKHYEDLLQDPKIDAVYIALTHKFHKQWILQAMEHHIPVLCEKPLVLSSAEVDEIQAKRNETGTYCLEAFKTKFNNGFSHLKKDLSLIGKILDIQTSFCSDASGMPSDCFLFDPEQGGALNDIGSYVLGFILAICPESIEKVSSTLKVENGIETYFSADLSFSGGCTGHAEGAIDRRKDRTAFINGSFGTIEIPFYNRITNYTIRLKNGSVIERNFPIHGNDMTMEIKTMIQDVKVGKIENSLHTLNDTKNILVLSEKIRAMARPTVS</sequence>
<dbReference type="Pfam" id="PF01408">
    <property type="entry name" value="GFO_IDH_MocA"/>
    <property type="match status" value="1"/>
</dbReference>
<gene>
    <name evidence="5" type="ORF">H9735_02575</name>
</gene>
<dbReference type="EMBL" id="DXEM01000007">
    <property type="protein sequence ID" value="HIX66997.1"/>
    <property type="molecule type" value="Genomic_DNA"/>
</dbReference>
<feature type="domain" description="GFO/IDH/MocA-like oxidoreductase" evidence="4">
    <location>
        <begin position="138"/>
        <end position="242"/>
    </location>
</feature>
<reference evidence="5" key="2">
    <citation type="submission" date="2021-04" db="EMBL/GenBank/DDBJ databases">
        <authorList>
            <person name="Gilroy R."/>
        </authorList>
    </citation>
    <scope>NUCLEOTIDE SEQUENCE</scope>
    <source>
        <strain evidence="5">CHK191-13928</strain>
    </source>
</reference>
<evidence type="ECO:0000313" key="5">
    <source>
        <dbReference type="EMBL" id="HIX66997.1"/>
    </source>
</evidence>
<dbReference type="PANTHER" id="PTHR22604">
    <property type="entry name" value="OXIDOREDUCTASES"/>
    <property type="match status" value="1"/>
</dbReference>
<comment type="similarity">
    <text evidence="1">Belongs to the Gfo/Idh/MocA family.</text>
</comment>
<protein>
    <submittedName>
        <fullName evidence="5">Gfo/Idh/MocA family oxidoreductase</fullName>
    </submittedName>
</protein>
<dbReference type="Proteomes" id="UP000886721">
    <property type="component" value="Unassembled WGS sequence"/>
</dbReference>
<evidence type="ECO:0000259" key="4">
    <source>
        <dbReference type="Pfam" id="PF22725"/>
    </source>
</evidence>
<dbReference type="GO" id="GO:0000166">
    <property type="term" value="F:nucleotide binding"/>
    <property type="evidence" value="ECO:0007669"/>
    <property type="project" value="InterPro"/>
</dbReference>
<reference evidence="5" key="1">
    <citation type="journal article" date="2021" name="PeerJ">
        <title>Extensive microbial diversity within the chicken gut microbiome revealed by metagenomics and culture.</title>
        <authorList>
            <person name="Gilroy R."/>
            <person name="Ravi A."/>
            <person name="Getino M."/>
            <person name="Pursley I."/>
            <person name="Horton D.L."/>
            <person name="Alikhan N.F."/>
            <person name="Baker D."/>
            <person name="Gharbi K."/>
            <person name="Hall N."/>
            <person name="Watson M."/>
            <person name="Adriaenssens E.M."/>
            <person name="Foster-Nyarko E."/>
            <person name="Jarju S."/>
            <person name="Secka A."/>
            <person name="Antonio M."/>
            <person name="Oren A."/>
            <person name="Chaudhuri R.R."/>
            <person name="La Ragione R."/>
            <person name="Hildebrand F."/>
            <person name="Pallen M.J."/>
        </authorList>
    </citation>
    <scope>NUCLEOTIDE SEQUENCE</scope>
    <source>
        <strain evidence="5">CHK191-13928</strain>
    </source>
</reference>
<dbReference type="PANTHER" id="PTHR22604:SF105">
    <property type="entry name" value="TRANS-1,2-DIHYDROBENZENE-1,2-DIOL DEHYDROGENASE"/>
    <property type="match status" value="1"/>
</dbReference>
<dbReference type="GO" id="GO:0016491">
    <property type="term" value="F:oxidoreductase activity"/>
    <property type="evidence" value="ECO:0007669"/>
    <property type="project" value="UniProtKB-KW"/>
</dbReference>
<name>A0A9D1WU78_9FIRM</name>
<organism evidence="5 6">
    <name type="scientific">Candidatus Anaerostipes excrementavium</name>
    <dbReference type="NCBI Taxonomy" id="2838463"/>
    <lineage>
        <taxon>Bacteria</taxon>
        <taxon>Bacillati</taxon>
        <taxon>Bacillota</taxon>
        <taxon>Clostridia</taxon>
        <taxon>Lachnospirales</taxon>
        <taxon>Lachnospiraceae</taxon>
        <taxon>Anaerostipes</taxon>
    </lineage>
</organism>
<proteinExistence type="inferred from homology"/>
<evidence type="ECO:0000256" key="2">
    <source>
        <dbReference type="ARBA" id="ARBA00023002"/>
    </source>
</evidence>
<evidence type="ECO:0000313" key="6">
    <source>
        <dbReference type="Proteomes" id="UP000886721"/>
    </source>
</evidence>
<comment type="caution">
    <text evidence="5">The sequence shown here is derived from an EMBL/GenBank/DDBJ whole genome shotgun (WGS) entry which is preliminary data.</text>
</comment>
<dbReference type="Gene3D" id="3.30.360.10">
    <property type="entry name" value="Dihydrodipicolinate Reductase, domain 2"/>
    <property type="match status" value="1"/>
</dbReference>
<dbReference type="Gene3D" id="3.40.50.720">
    <property type="entry name" value="NAD(P)-binding Rossmann-like Domain"/>
    <property type="match status" value="1"/>
</dbReference>
<dbReference type="SUPFAM" id="SSF51735">
    <property type="entry name" value="NAD(P)-binding Rossmann-fold domains"/>
    <property type="match status" value="1"/>
</dbReference>
<feature type="domain" description="Gfo/Idh/MocA-like oxidoreductase N-terminal" evidence="3">
    <location>
        <begin position="1"/>
        <end position="116"/>
    </location>
</feature>
<dbReference type="Pfam" id="PF22725">
    <property type="entry name" value="GFO_IDH_MocA_C3"/>
    <property type="match status" value="1"/>
</dbReference>
<dbReference type="InterPro" id="IPR055170">
    <property type="entry name" value="GFO_IDH_MocA-like_dom"/>
</dbReference>
<dbReference type="SUPFAM" id="SSF55347">
    <property type="entry name" value="Glyceraldehyde-3-phosphate dehydrogenase-like, C-terminal domain"/>
    <property type="match status" value="1"/>
</dbReference>
<keyword evidence="2" id="KW-0560">Oxidoreductase</keyword>
<dbReference type="InterPro" id="IPR036291">
    <property type="entry name" value="NAD(P)-bd_dom_sf"/>
</dbReference>
<dbReference type="AlphaFoldDB" id="A0A9D1WU78"/>
<dbReference type="InterPro" id="IPR050984">
    <property type="entry name" value="Gfo/Idh/MocA_domain"/>
</dbReference>
<evidence type="ECO:0000259" key="3">
    <source>
        <dbReference type="Pfam" id="PF01408"/>
    </source>
</evidence>
<evidence type="ECO:0000256" key="1">
    <source>
        <dbReference type="ARBA" id="ARBA00010928"/>
    </source>
</evidence>
<dbReference type="InterPro" id="IPR000683">
    <property type="entry name" value="Gfo/Idh/MocA-like_OxRdtase_N"/>
</dbReference>
<accession>A0A9D1WU78</accession>